<dbReference type="PROSITE" id="PS51819">
    <property type="entry name" value="VOC"/>
    <property type="match status" value="1"/>
</dbReference>
<organism evidence="2">
    <name type="scientific">uncultured Nocardioidaceae bacterium</name>
    <dbReference type="NCBI Taxonomy" id="253824"/>
    <lineage>
        <taxon>Bacteria</taxon>
        <taxon>Bacillati</taxon>
        <taxon>Actinomycetota</taxon>
        <taxon>Actinomycetes</taxon>
        <taxon>Propionibacteriales</taxon>
        <taxon>Nocardioidaceae</taxon>
        <taxon>environmental samples</taxon>
    </lineage>
</organism>
<protein>
    <recommendedName>
        <fullName evidence="1">VOC domain-containing protein</fullName>
    </recommendedName>
</protein>
<dbReference type="InterPro" id="IPR037523">
    <property type="entry name" value="VOC_core"/>
</dbReference>
<dbReference type="AlphaFoldDB" id="A0A6J4N7R3"/>
<dbReference type="SUPFAM" id="SSF54593">
    <property type="entry name" value="Glyoxalase/Bleomycin resistance protein/Dihydroxybiphenyl dioxygenase"/>
    <property type="match status" value="1"/>
</dbReference>
<feature type="domain" description="VOC" evidence="1">
    <location>
        <begin position="7"/>
        <end position="129"/>
    </location>
</feature>
<accession>A0A6J4N7R3</accession>
<dbReference type="Pfam" id="PF00903">
    <property type="entry name" value="Glyoxalase"/>
    <property type="match status" value="1"/>
</dbReference>
<dbReference type="EMBL" id="CADCUK010000119">
    <property type="protein sequence ID" value="CAA9376522.1"/>
    <property type="molecule type" value="Genomic_DNA"/>
</dbReference>
<name>A0A6J4N7R3_9ACTN</name>
<dbReference type="InterPro" id="IPR029068">
    <property type="entry name" value="Glyas_Bleomycin-R_OHBP_Dase"/>
</dbReference>
<dbReference type="InterPro" id="IPR004360">
    <property type="entry name" value="Glyas_Fos-R_dOase_dom"/>
</dbReference>
<dbReference type="Gene3D" id="3.10.180.10">
    <property type="entry name" value="2,3-Dihydroxybiphenyl 1,2-Dioxygenase, domain 1"/>
    <property type="match status" value="1"/>
</dbReference>
<proteinExistence type="predicted"/>
<sequence length="158" mass="17077">MKLPIVGVRQIKLPVSDLAVSARWYADLFDLELANEFFEDGAVRGVVLADHEAGFVIGLREREYCASSPVLDGFDVCAFMVRTAEEMSVVIDRCVEIGIEHGDVHDRGDFGIAMDVADPDGTVLRFVAGPHTGPPGAFAGIEFGPGPPVVYDQPRLAF</sequence>
<evidence type="ECO:0000259" key="1">
    <source>
        <dbReference type="PROSITE" id="PS51819"/>
    </source>
</evidence>
<dbReference type="CDD" id="cd06587">
    <property type="entry name" value="VOC"/>
    <property type="match status" value="1"/>
</dbReference>
<reference evidence="2" key="1">
    <citation type="submission" date="2020-02" db="EMBL/GenBank/DDBJ databases">
        <authorList>
            <person name="Meier V. D."/>
        </authorList>
    </citation>
    <scope>NUCLEOTIDE SEQUENCE</scope>
    <source>
        <strain evidence="2">AVDCRST_MAG47</strain>
    </source>
</reference>
<gene>
    <name evidence="2" type="ORF">AVDCRST_MAG47-1794</name>
</gene>
<evidence type="ECO:0000313" key="2">
    <source>
        <dbReference type="EMBL" id="CAA9376522.1"/>
    </source>
</evidence>